<accession>A0A1T2XC26</accession>
<sequence>MKIYKVSEISQWGHDGSVKYFRNPIAAEKDFHRRVKEGITSKDLPTRDNMDGSPPWKVRCDQKFRFKEKIKLQATIHFWDSYHTDCGTEYDISNYDIQIEEIEVE</sequence>
<dbReference type="STRING" id="1324314.BVG16_13435"/>
<name>A0A1T2XC26_9BACL</name>
<protein>
    <submittedName>
        <fullName evidence="1">Uncharacterized protein</fullName>
    </submittedName>
</protein>
<organism evidence="1 2">
    <name type="scientific">Paenibacillus selenitireducens</name>
    <dbReference type="NCBI Taxonomy" id="1324314"/>
    <lineage>
        <taxon>Bacteria</taxon>
        <taxon>Bacillati</taxon>
        <taxon>Bacillota</taxon>
        <taxon>Bacilli</taxon>
        <taxon>Bacillales</taxon>
        <taxon>Paenibacillaceae</taxon>
        <taxon>Paenibacillus</taxon>
    </lineage>
</organism>
<dbReference type="EMBL" id="MSZX01000005">
    <property type="protein sequence ID" value="OPA77454.1"/>
    <property type="molecule type" value="Genomic_DNA"/>
</dbReference>
<comment type="caution">
    <text evidence="1">The sequence shown here is derived from an EMBL/GenBank/DDBJ whole genome shotgun (WGS) entry which is preliminary data.</text>
</comment>
<keyword evidence="2" id="KW-1185">Reference proteome</keyword>
<proteinExistence type="predicted"/>
<gene>
    <name evidence="1" type="ORF">BVG16_13435</name>
</gene>
<dbReference type="AlphaFoldDB" id="A0A1T2XC26"/>
<reference evidence="1 2" key="1">
    <citation type="submission" date="2017-01" db="EMBL/GenBank/DDBJ databases">
        <title>Genome analysis of Paenibacillus selenitrireducens ES3-24.</title>
        <authorList>
            <person name="Xu D."/>
            <person name="Yao R."/>
            <person name="Zheng S."/>
        </authorList>
    </citation>
    <scope>NUCLEOTIDE SEQUENCE [LARGE SCALE GENOMIC DNA]</scope>
    <source>
        <strain evidence="1 2">ES3-24</strain>
    </source>
</reference>
<dbReference type="Proteomes" id="UP000190188">
    <property type="component" value="Unassembled WGS sequence"/>
</dbReference>
<evidence type="ECO:0000313" key="1">
    <source>
        <dbReference type="EMBL" id="OPA77454.1"/>
    </source>
</evidence>
<evidence type="ECO:0000313" key="2">
    <source>
        <dbReference type="Proteomes" id="UP000190188"/>
    </source>
</evidence>
<dbReference type="RefSeq" id="WP_078499195.1">
    <property type="nucleotide sequence ID" value="NZ_MSZX01000005.1"/>
</dbReference>